<evidence type="ECO:0000256" key="1">
    <source>
        <dbReference type="SAM" id="Phobius"/>
    </source>
</evidence>
<name>A0A7Y1M891_9PSED</name>
<gene>
    <name evidence="2" type="ORF">HBO13_29930</name>
</gene>
<dbReference type="RefSeq" id="WP_169900589.1">
    <property type="nucleotide sequence ID" value="NZ_JAAQYH010000023.1"/>
</dbReference>
<keyword evidence="1" id="KW-1133">Transmembrane helix</keyword>
<feature type="transmembrane region" description="Helical" evidence="1">
    <location>
        <begin position="355"/>
        <end position="376"/>
    </location>
</feature>
<evidence type="ECO:0000313" key="2">
    <source>
        <dbReference type="EMBL" id="NNA76857.1"/>
    </source>
</evidence>
<dbReference type="EMBL" id="JAAQYH010000023">
    <property type="protein sequence ID" value="NNA76857.1"/>
    <property type="molecule type" value="Genomic_DNA"/>
</dbReference>
<evidence type="ECO:0000313" key="3">
    <source>
        <dbReference type="Proteomes" id="UP000535954"/>
    </source>
</evidence>
<keyword evidence="1" id="KW-0472">Membrane</keyword>
<proteinExistence type="predicted"/>
<sequence length="379" mass="41794">MAQLLNDIVIAPLKDELTALLDGALYPLDKEIKDRHDGLMAQISKIKRTLDRHYPANSLALDEQFQALLDGQHDAEHQAHTRTNDLATTLSAQTEAFSQQTLQALSSQTEAFDGLLSEHQQAFQAHTQAQLHALNDANRLAHHESNERLFEQMSGLADTQQSTEALAVTRAEHLLETLSTQAETLGQQTLQALNTHSQTLEGQLNDHHQAFQLDTQTQLKALSEANQSVHREGNDQLLEQLQQLGKEHTKRLEALIAVLASKGRTSVEQAIAQQDQRVQVTLCTQAVQASTQHESTLQTLAVLQQRLLAQDTQVGVQHDSTLQTLAAIHQHLLTQDARVDDLQVNLQRTAGHAKALLYTVVPVGLLSLGALAYLILHIG</sequence>
<dbReference type="AlphaFoldDB" id="A0A7Y1M891"/>
<keyword evidence="1" id="KW-0812">Transmembrane</keyword>
<protein>
    <submittedName>
        <fullName evidence="2">Uncharacterized protein</fullName>
    </submittedName>
</protein>
<comment type="caution">
    <text evidence="2">The sequence shown here is derived from an EMBL/GenBank/DDBJ whole genome shotgun (WGS) entry which is preliminary data.</text>
</comment>
<accession>A0A7Y1M891</accession>
<reference evidence="2 3" key="1">
    <citation type="journal article" date="2020" name="Front. Microbiol.">
        <title>Genetic Organization of the aprX-lipA2 Operon Affects the Proteolytic Potential of Pseudomonas Species in Milk.</title>
        <authorList>
            <person name="Maier C."/>
            <person name="Huptas C."/>
            <person name="von Neubeck M."/>
            <person name="Scherer S."/>
            <person name="Wenning M."/>
            <person name="Lucking G."/>
        </authorList>
    </citation>
    <scope>NUCLEOTIDE SEQUENCE [LARGE SCALE GENOMIC DNA]</scope>
    <source>
        <strain evidence="2 3">WS 5405</strain>
    </source>
</reference>
<dbReference type="Proteomes" id="UP000535954">
    <property type="component" value="Unassembled WGS sequence"/>
</dbReference>
<organism evidence="2 3">
    <name type="scientific">Pseudomonas lactis</name>
    <dbReference type="NCBI Taxonomy" id="1615674"/>
    <lineage>
        <taxon>Bacteria</taxon>
        <taxon>Pseudomonadati</taxon>
        <taxon>Pseudomonadota</taxon>
        <taxon>Gammaproteobacteria</taxon>
        <taxon>Pseudomonadales</taxon>
        <taxon>Pseudomonadaceae</taxon>
        <taxon>Pseudomonas</taxon>
    </lineage>
</organism>